<proteinExistence type="predicted"/>
<protein>
    <recommendedName>
        <fullName evidence="3">DUF5105 domain-containing protein</fullName>
    </recommendedName>
</protein>
<dbReference type="RefSeq" id="WP_208927254.1">
    <property type="nucleotide sequence ID" value="NZ_CP013655.1"/>
</dbReference>
<evidence type="ECO:0008006" key="3">
    <source>
        <dbReference type="Google" id="ProtNLM"/>
    </source>
</evidence>
<accession>A0A0U2XFM2</accession>
<dbReference type="STRING" id="118060.ATZ35_10770"/>
<sequence>MIDRLVQQEIVQDTGLSQADLDTLSKQYHQKLKEKAHYTSELIKEQKKMKEYKIQVYGMDLSTFLKQLKLEVQKSKEVKIEDKAGYLHQLFSRQIETISVKKDPVILNLKFKKNNKKWQIDSNQFSVLNIYLGFYAGESNLLALKGMMDGLEF</sequence>
<evidence type="ECO:0000313" key="1">
    <source>
        <dbReference type="EMBL" id="ALS37617.1"/>
    </source>
</evidence>
<gene>
    <name evidence="1" type="ORF">ATZ35_10770</name>
</gene>
<keyword evidence="2" id="KW-1185">Reference proteome</keyword>
<dbReference type="KEGG" id="erx:ATZ35_10770"/>
<organism evidence="1 2">
    <name type="scientific">Enterococcus rotai</name>
    <dbReference type="NCBI Taxonomy" id="118060"/>
    <lineage>
        <taxon>Bacteria</taxon>
        <taxon>Bacillati</taxon>
        <taxon>Bacillota</taxon>
        <taxon>Bacilli</taxon>
        <taxon>Lactobacillales</taxon>
        <taxon>Enterococcaceae</taxon>
        <taxon>Enterococcus</taxon>
    </lineage>
</organism>
<name>A0A0U2XFM2_9ENTE</name>
<dbReference type="EMBL" id="CP013655">
    <property type="protein sequence ID" value="ALS37617.1"/>
    <property type="molecule type" value="Genomic_DNA"/>
</dbReference>
<reference evidence="2" key="1">
    <citation type="submission" date="2015-12" db="EMBL/GenBank/DDBJ databases">
        <authorList>
            <person name="Lauer A."/>
            <person name="Humrighouse B."/>
            <person name="Loparev V."/>
            <person name="Shewmaker P.L."/>
            <person name="Whitney A.M."/>
            <person name="McLaughlin R.W."/>
        </authorList>
    </citation>
    <scope>NUCLEOTIDE SEQUENCE [LARGE SCALE GENOMIC DNA]</scope>
    <source>
        <strain evidence="2">LMG 26678</strain>
    </source>
</reference>
<dbReference type="Proteomes" id="UP000067523">
    <property type="component" value="Chromosome"/>
</dbReference>
<evidence type="ECO:0000313" key="2">
    <source>
        <dbReference type="Proteomes" id="UP000067523"/>
    </source>
</evidence>
<dbReference type="AlphaFoldDB" id="A0A0U2XFM2"/>